<evidence type="ECO:0000256" key="1">
    <source>
        <dbReference type="SAM" id="MobiDB-lite"/>
    </source>
</evidence>
<feature type="region of interest" description="Disordered" evidence="1">
    <location>
        <begin position="402"/>
        <end position="473"/>
    </location>
</feature>
<gene>
    <name evidence="3" type="ORF">ECC02_000576</name>
</gene>
<proteinExistence type="predicted"/>
<feature type="region of interest" description="Disordered" evidence="1">
    <location>
        <begin position="171"/>
        <end position="228"/>
    </location>
</feature>
<dbReference type="EMBL" id="JABDHM010000002">
    <property type="protein sequence ID" value="KAF5226451.1"/>
    <property type="molecule type" value="Genomic_DNA"/>
</dbReference>
<feature type="transmembrane region" description="Helical" evidence="2">
    <location>
        <begin position="18"/>
        <end position="37"/>
    </location>
</feature>
<name>A0A7J6YI65_TRYCR</name>
<protein>
    <submittedName>
        <fullName evidence="3">Uncharacterized protein</fullName>
    </submittedName>
</protein>
<dbReference type="Proteomes" id="UP000583944">
    <property type="component" value="Unassembled WGS sequence"/>
</dbReference>
<evidence type="ECO:0000313" key="4">
    <source>
        <dbReference type="Proteomes" id="UP000583944"/>
    </source>
</evidence>
<organism evidence="3 4">
    <name type="scientific">Trypanosoma cruzi</name>
    <dbReference type="NCBI Taxonomy" id="5693"/>
    <lineage>
        <taxon>Eukaryota</taxon>
        <taxon>Discoba</taxon>
        <taxon>Euglenozoa</taxon>
        <taxon>Kinetoplastea</taxon>
        <taxon>Metakinetoplastina</taxon>
        <taxon>Trypanosomatida</taxon>
        <taxon>Trypanosomatidae</taxon>
        <taxon>Trypanosoma</taxon>
        <taxon>Schizotrypanum</taxon>
    </lineage>
</organism>
<feature type="compositionally biased region" description="Low complexity" evidence="1">
    <location>
        <begin position="273"/>
        <end position="284"/>
    </location>
</feature>
<dbReference type="AlphaFoldDB" id="A0A7J6YI65"/>
<feature type="region of interest" description="Disordered" evidence="1">
    <location>
        <begin position="498"/>
        <end position="523"/>
    </location>
</feature>
<feature type="region of interest" description="Disordered" evidence="1">
    <location>
        <begin position="242"/>
        <end position="354"/>
    </location>
</feature>
<feature type="compositionally biased region" description="Polar residues" evidence="1">
    <location>
        <begin position="314"/>
        <end position="330"/>
    </location>
</feature>
<feature type="compositionally biased region" description="Polar residues" evidence="1">
    <location>
        <begin position="429"/>
        <end position="438"/>
    </location>
</feature>
<comment type="caution">
    <text evidence="3">The sequence shown here is derived from an EMBL/GenBank/DDBJ whole genome shotgun (WGS) entry which is preliminary data.</text>
</comment>
<accession>A0A7J6YI65</accession>
<feature type="compositionally biased region" description="Polar residues" evidence="1">
    <location>
        <begin position="402"/>
        <end position="419"/>
    </location>
</feature>
<keyword evidence="2" id="KW-1133">Transmembrane helix</keyword>
<dbReference type="VEuPathDB" id="TriTrypDB:ECC02_000576"/>
<reference evidence="3 4" key="1">
    <citation type="journal article" date="2019" name="Genome Biol. Evol.">
        <title>Nanopore Sequencing Significantly Improves Genome Assembly of the Protozoan Parasite Trypanosoma cruzi.</title>
        <authorList>
            <person name="Diaz-Viraque F."/>
            <person name="Pita S."/>
            <person name="Greif G."/>
            <person name="de Souza R.C.M."/>
            <person name="Iraola G."/>
            <person name="Robello C."/>
        </authorList>
    </citation>
    <scope>NUCLEOTIDE SEQUENCE [LARGE SCALE GENOMIC DNA]</scope>
    <source>
        <strain evidence="3 4">Berenice</strain>
    </source>
</reference>
<evidence type="ECO:0000256" key="2">
    <source>
        <dbReference type="SAM" id="Phobius"/>
    </source>
</evidence>
<evidence type="ECO:0000313" key="3">
    <source>
        <dbReference type="EMBL" id="KAF5226451.1"/>
    </source>
</evidence>
<feature type="compositionally biased region" description="Basic and acidic residues" evidence="1">
    <location>
        <begin position="259"/>
        <end position="272"/>
    </location>
</feature>
<keyword evidence="2" id="KW-0472">Membrane</keyword>
<feature type="transmembrane region" description="Helical" evidence="2">
    <location>
        <begin position="43"/>
        <end position="67"/>
    </location>
</feature>
<feature type="transmembrane region" description="Helical" evidence="2">
    <location>
        <begin position="88"/>
        <end position="117"/>
    </location>
</feature>
<sequence length="549" mass="60519">MRVYYYCCFFFPPPSPSLFILCFFFFFMAVASFFPPSNPYPNTSLFFCLFLLLMRLPFWFGFSYKVFMYSTTGAEQRDSESVVGSPGCVFFFFSFFSFASLLLLFLNVFFLFFLSFYACPFFLLDANGHFFTAAFGGGMPHGANEEMGARPSNSYPRLNPKLVTHREEIVSAGEDEPQPAPSPATPSLKRTANPAKKLSGKKTSTHVVSARKMERPSARNVSVGSASNSNLLRSNSLARPYVHTHSAVKNSTEKNILPDARREGPAKMERGRSFGSSSVPPSASIAMRGSSSFHGGIGRMTPRRSISHGRQESGRSTSGKLMNIPSSPRISSAREANKFPTPSSAQRRKSTDSGKLGIFSRSKISEHAYVLQVVEKLGNARVAYDHVPRCAQEIPARYRQQLSQSLPPLTSDNSTSLRNSELRGKSSPRKTTCNTPTVLKSGVPSRSFPTRGVSRNQMASNEHGGVDAQRTSEVLDRKPSLITAASPPGSRDVLAQGKKKNSLGAMSLSSQGKGRNLVQKTREKTMQRKSVIGLERMLLFDTEPPRLFA</sequence>
<dbReference type="VEuPathDB" id="TriTrypDB:BCY84_11197"/>
<keyword evidence="2" id="KW-0812">Transmembrane</keyword>